<reference evidence="3 4" key="1">
    <citation type="submission" date="2016-10" db="EMBL/GenBank/DDBJ databases">
        <authorList>
            <person name="de Groot N.N."/>
        </authorList>
    </citation>
    <scope>NUCLEOTIDE SEQUENCE [LARGE SCALE GENOMIC DNA]</scope>
    <source>
        <strain evidence="3 4">CGMCC 1.7659</strain>
    </source>
</reference>
<dbReference type="EMBL" id="FOVF01000012">
    <property type="protein sequence ID" value="SFN29863.1"/>
    <property type="molecule type" value="Genomic_DNA"/>
</dbReference>
<dbReference type="SUPFAM" id="SSF56601">
    <property type="entry name" value="beta-lactamase/transpeptidase-like"/>
    <property type="match status" value="1"/>
</dbReference>
<sequence length="493" mass="51827">MIRPHHIAFARLLLLPTLILVTGAVSAQTATDQPVALPETTAGHLMSDWIAQCRDPDLARMTAWIGQHLSSGGAGRMPAEARAADMFATCSANGGLDPVAVASSEPLSITLRMQGRKTGAWFEGVLIANAEGQLDRGGLRPALPEEASLPAHLDDAAIAREVKQMVARLTGAGLFSGIVAVARGNTVIARASGGFANRAKKTPLTGSSLFTLGSMGKMFTAVAIGQLADRNKLALDDTVGKFFPDYPNKTVREKVTVAMLLSHTSGMGDFLDKRTPAMMKHGVRRADEFVPLYANDEPSFVPGNGREYSNAGFALAGAIVEKVSGESYPDYLRKHIFEPAGMLHSSANNVPLAGPALVTPYTKEGSPDWKIAEADIGSPAGGAVSSADDLVRFAEALRSGRLVSMAWLKDMATPHGPAGDGWGYGYAMGIADIYGETAVGHDGGFPGVSTHLLLVQGSPYTVVVLANQDPPAEVYATMPAVALVAERVKREGK</sequence>
<evidence type="ECO:0000313" key="3">
    <source>
        <dbReference type="EMBL" id="SFN29863.1"/>
    </source>
</evidence>
<dbReference type="Proteomes" id="UP000198575">
    <property type="component" value="Unassembled WGS sequence"/>
</dbReference>
<dbReference type="OrthoDB" id="9799367at2"/>
<feature type="signal peptide" evidence="1">
    <location>
        <begin position="1"/>
        <end position="27"/>
    </location>
</feature>
<organism evidence="3 4">
    <name type="scientific">Dokdonella immobilis</name>
    <dbReference type="NCBI Taxonomy" id="578942"/>
    <lineage>
        <taxon>Bacteria</taxon>
        <taxon>Pseudomonadati</taxon>
        <taxon>Pseudomonadota</taxon>
        <taxon>Gammaproteobacteria</taxon>
        <taxon>Lysobacterales</taxon>
        <taxon>Rhodanobacteraceae</taxon>
        <taxon>Dokdonella</taxon>
    </lineage>
</organism>
<dbReference type="Gene3D" id="3.40.710.10">
    <property type="entry name" value="DD-peptidase/beta-lactamase superfamily"/>
    <property type="match status" value="1"/>
</dbReference>
<keyword evidence="4" id="KW-1185">Reference proteome</keyword>
<gene>
    <name evidence="3" type="ORF">SAMN05216289_11282</name>
</gene>
<dbReference type="InterPro" id="IPR001466">
    <property type="entry name" value="Beta-lactam-related"/>
</dbReference>
<evidence type="ECO:0000256" key="1">
    <source>
        <dbReference type="SAM" id="SignalP"/>
    </source>
</evidence>
<keyword evidence="1" id="KW-0732">Signal</keyword>
<dbReference type="PANTHER" id="PTHR46825">
    <property type="entry name" value="D-ALANYL-D-ALANINE-CARBOXYPEPTIDASE/ENDOPEPTIDASE AMPH"/>
    <property type="match status" value="1"/>
</dbReference>
<feature type="domain" description="Beta-lactamase-related" evidence="2">
    <location>
        <begin position="166"/>
        <end position="480"/>
    </location>
</feature>
<feature type="chain" id="PRO_5011773721" evidence="1">
    <location>
        <begin position="28"/>
        <end position="493"/>
    </location>
</feature>
<dbReference type="InterPro" id="IPR050491">
    <property type="entry name" value="AmpC-like"/>
</dbReference>
<evidence type="ECO:0000259" key="2">
    <source>
        <dbReference type="Pfam" id="PF00144"/>
    </source>
</evidence>
<dbReference type="AlphaFoldDB" id="A0A1I4XWW3"/>
<name>A0A1I4XWW3_9GAMM</name>
<dbReference type="PANTHER" id="PTHR46825:SF9">
    <property type="entry name" value="BETA-LACTAMASE-RELATED DOMAIN-CONTAINING PROTEIN"/>
    <property type="match status" value="1"/>
</dbReference>
<dbReference type="STRING" id="578942.SAMN05216289_11282"/>
<protein>
    <submittedName>
        <fullName evidence="3">CubicO group peptidase, beta-lactamase class C family</fullName>
    </submittedName>
</protein>
<dbReference type="InterPro" id="IPR012338">
    <property type="entry name" value="Beta-lactam/transpept-like"/>
</dbReference>
<accession>A0A1I4XWW3</accession>
<evidence type="ECO:0000313" key="4">
    <source>
        <dbReference type="Proteomes" id="UP000198575"/>
    </source>
</evidence>
<dbReference type="Pfam" id="PF00144">
    <property type="entry name" value="Beta-lactamase"/>
    <property type="match status" value="1"/>
</dbReference>
<proteinExistence type="predicted"/>